<comment type="caution">
    <text evidence="2">The sequence shown here is derived from an EMBL/GenBank/DDBJ whole genome shotgun (WGS) entry which is preliminary data.</text>
</comment>
<gene>
    <name evidence="2" type="ORF">UQ64_01245</name>
</gene>
<dbReference type="EMBL" id="LCZJ02000043">
    <property type="protein sequence ID" value="KTD83713.1"/>
    <property type="molecule type" value="Genomic_DNA"/>
</dbReference>
<reference evidence="2 3" key="1">
    <citation type="journal article" date="2015" name="Int. Biodeterior. Biodegradation">
        <title>Physiological and genetic screening methods for the isolation of methyl tert-butyl ether-degrading bacteria for bioremediation purposes.</title>
        <authorList>
            <person name="Guisado I.M."/>
            <person name="Purswani J."/>
            <person name="Gonzalez Lopez J."/>
            <person name="Pozo C."/>
        </authorList>
    </citation>
    <scope>NUCLEOTIDE SEQUENCE [LARGE SCALE GENOMIC DNA]</scope>
    <source>
        <strain evidence="2 3">SH7</strain>
    </source>
</reference>
<proteinExistence type="predicted"/>
<keyword evidence="1" id="KW-0812">Transmembrane</keyword>
<feature type="transmembrane region" description="Helical" evidence="1">
    <location>
        <begin position="45"/>
        <end position="66"/>
    </location>
</feature>
<accession>A0A0W1AQV1</accession>
<dbReference type="Proteomes" id="UP000054709">
    <property type="component" value="Unassembled WGS sequence"/>
</dbReference>
<evidence type="ECO:0000313" key="2">
    <source>
        <dbReference type="EMBL" id="KTD83713.1"/>
    </source>
</evidence>
<dbReference type="RefSeq" id="WP_060626550.1">
    <property type="nucleotide sequence ID" value="NZ_LCZJ02000043.1"/>
</dbReference>
<sequence>MSDNIWEPTNSKLPLWEFAVCRFWAEYFRLSSVLKAVGLCYEDGWIGWMFVGVLLKVAKLFVVWLGTLDVASATLKVDRHYVEVGLYSVKTS</sequence>
<organism evidence="2 3">
    <name type="scientific">Paenibacillus etheri</name>
    <dbReference type="NCBI Taxonomy" id="1306852"/>
    <lineage>
        <taxon>Bacteria</taxon>
        <taxon>Bacillati</taxon>
        <taxon>Bacillota</taxon>
        <taxon>Bacilli</taxon>
        <taxon>Bacillales</taxon>
        <taxon>Paenibacillaceae</taxon>
        <taxon>Paenibacillus</taxon>
    </lineage>
</organism>
<protein>
    <submittedName>
        <fullName evidence="2">Uncharacterized protein</fullName>
    </submittedName>
</protein>
<keyword evidence="1" id="KW-0472">Membrane</keyword>
<evidence type="ECO:0000256" key="1">
    <source>
        <dbReference type="SAM" id="Phobius"/>
    </source>
</evidence>
<keyword evidence="1" id="KW-1133">Transmembrane helix</keyword>
<keyword evidence="3" id="KW-1185">Reference proteome</keyword>
<name>A0A0W1AQV1_9BACL</name>
<dbReference type="AlphaFoldDB" id="A0A0W1AQV1"/>
<evidence type="ECO:0000313" key="3">
    <source>
        <dbReference type="Proteomes" id="UP000054709"/>
    </source>
</evidence>